<comment type="caution">
    <text evidence="1">The sequence shown here is derived from an EMBL/GenBank/DDBJ whole genome shotgun (WGS) entry which is preliminary data.</text>
</comment>
<name>A0ACC2CJ22_DIPCM</name>
<dbReference type="EMBL" id="CM055101">
    <property type="protein sequence ID" value="KAJ7541667.1"/>
    <property type="molecule type" value="Genomic_DNA"/>
</dbReference>
<accession>A0ACC2CJ22</accession>
<reference evidence="2" key="1">
    <citation type="journal article" date="2024" name="Proc. Natl. Acad. Sci. U.S.A.">
        <title>Extraordinary preservation of gene collinearity over three hundred million years revealed in homosporous lycophytes.</title>
        <authorList>
            <person name="Li C."/>
            <person name="Wickell D."/>
            <person name="Kuo L.Y."/>
            <person name="Chen X."/>
            <person name="Nie B."/>
            <person name="Liao X."/>
            <person name="Peng D."/>
            <person name="Ji J."/>
            <person name="Jenkins J."/>
            <person name="Williams M."/>
            <person name="Shu S."/>
            <person name="Plott C."/>
            <person name="Barry K."/>
            <person name="Rajasekar S."/>
            <person name="Grimwood J."/>
            <person name="Han X."/>
            <person name="Sun S."/>
            <person name="Hou Z."/>
            <person name="He W."/>
            <person name="Dai G."/>
            <person name="Sun C."/>
            <person name="Schmutz J."/>
            <person name="Leebens-Mack J.H."/>
            <person name="Li F.W."/>
            <person name="Wang L."/>
        </authorList>
    </citation>
    <scope>NUCLEOTIDE SEQUENCE [LARGE SCALE GENOMIC DNA]</scope>
    <source>
        <strain evidence="2">cv. PW_Plant_1</strain>
    </source>
</reference>
<organism evidence="1 2">
    <name type="scientific">Diphasiastrum complanatum</name>
    <name type="common">Issler's clubmoss</name>
    <name type="synonym">Lycopodium complanatum</name>
    <dbReference type="NCBI Taxonomy" id="34168"/>
    <lineage>
        <taxon>Eukaryota</taxon>
        <taxon>Viridiplantae</taxon>
        <taxon>Streptophyta</taxon>
        <taxon>Embryophyta</taxon>
        <taxon>Tracheophyta</taxon>
        <taxon>Lycopodiopsida</taxon>
        <taxon>Lycopodiales</taxon>
        <taxon>Lycopodiaceae</taxon>
        <taxon>Lycopodioideae</taxon>
        <taxon>Diphasiastrum</taxon>
    </lineage>
</organism>
<proteinExistence type="predicted"/>
<dbReference type="Proteomes" id="UP001162992">
    <property type="component" value="Chromosome 10"/>
</dbReference>
<keyword evidence="2" id="KW-1185">Reference proteome</keyword>
<sequence>MEAMTDTTWPACPNLDEFINNSNGSSSPLIFEPCDSSSPSMTSIDTESEGDKEVLWNCTNFSTMPFLEMDDWLENMPFDSVSSLSPCTTVCGNSLTSSGDNKLAPSSVVSSAICTSDPIKRQEYVCASLDHNLYNESLLQDPTSDANLDTGCPSSCSASWIGSDCSQTMRIDSNFWLNSGENVNEQQNVPNTTQTYPDLSKIIVKKPILDKAVEQLGGGKKGAQMLWQLIRLWLAQRDIPVNERLVSLKHVQDPVDFSKPEEFDLHSTLEAMGEKGLEDSVFFPRMEGMPDLDKKHVAQWMFQEGWDKSETSPLNSLFPCCISKNSMSVIQQNGKIDHHAAWPPISSQFTVDGVSFASYGAGPFSGDVSEDAHVIDGSEHLQTRNGLNVNPVSLEPPSLVSTSIAPGLSCAAQNLNSRIFEQALNFSQYNRIHTEPCNLGGLVNFHLGTGSALQSETSLENFTMGDSTNPGLRTPAATSRAARKSRMARQRRFMTNHYGRLTVPSASSVSWSSLLSSGGYRNISTGSKTESLGRSSFLEGKVRNSEQNLKLLLQKELKPSDVGNLGRIVLPKKEAEIHLPYLTAREGVAIPMEDMKTTQIWNFRYRYWPNNKSRMYLLESTGNFVKSHCLQEGDTMLLYRDCMSGKYVIGGKKIMRSDATEIASGKGTPVNSPSRSYGGSEFKRLKRGNSSKLACNIGNKRSGKNEPPTYPTVTSSPVATPPLTPPSKNFNSHEDALQEVAIPELPEDNTFGGHELPQLECFSSLEEVDISIEDFLDLVEDSKSGLTTNRGQQSAEKK</sequence>
<evidence type="ECO:0000313" key="2">
    <source>
        <dbReference type="Proteomes" id="UP001162992"/>
    </source>
</evidence>
<gene>
    <name evidence="1" type="ORF">O6H91_10G069900</name>
</gene>
<protein>
    <submittedName>
        <fullName evidence="1">Uncharacterized protein</fullName>
    </submittedName>
</protein>
<evidence type="ECO:0000313" key="1">
    <source>
        <dbReference type="EMBL" id="KAJ7541667.1"/>
    </source>
</evidence>